<reference evidence="2" key="1">
    <citation type="journal article" date="2020" name="Nature">
        <title>Giant virus diversity and host interactions through global metagenomics.</title>
        <authorList>
            <person name="Schulz F."/>
            <person name="Roux S."/>
            <person name="Paez-Espino D."/>
            <person name="Jungbluth S."/>
            <person name="Walsh D.A."/>
            <person name="Denef V.J."/>
            <person name="McMahon K.D."/>
            <person name="Konstantinidis K.T."/>
            <person name="Eloe-Fadrosh E.A."/>
            <person name="Kyrpides N.C."/>
            <person name="Woyke T."/>
        </authorList>
    </citation>
    <scope>NUCLEOTIDE SEQUENCE</scope>
    <source>
        <strain evidence="2">GVMAG-M-3300023179-152</strain>
    </source>
</reference>
<accession>A0A6C0E9I9</accession>
<evidence type="ECO:0008006" key="3">
    <source>
        <dbReference type="Google" id="ProtNLM"/>
    </source>
</evidence>
<protein>
    <recommendedName>
        <fullName evidence="3">J domain-containing protein</fullName>
    </recommendedName>
</protein>
<evidence type="ECO:0000256" key="1">
    <source>
        <dbReference type="SAM" id="MobiDB-lite"/>
    </source>
</evidence>
<feature type="region of interest" description="Disordered" evidence="1">
    <location>
        <begin position="74"/>
        <end position="98"/>
    </location>
</feature>
<proteinExistence type="predicted"/>
<sequence>MTDSKSHNLNIHMYKFDEILGLFDLTYDISIEDMKRAKKKVLMTHPDKSRLPPDYFLFYKKAFDIVVRFYEEQNKQNQKLPTEKQNYDTSNMDTSNKSMSKQVSNAINKMSDKEFQQKFNKLFEENMSTRPDPSKNEWFHKDEPIYNIVEKVNSNNMGQVFDKIKQTQQQTTVDKYRGVENLYVNMDSGSRLYDDDDADNDDTYVTCDPFSKLKFDDLRKVHKDQTVFAVSERDIQKVPKYSSIDHFMRERGKQTLTPLEKQEAERVLASQDKVYRERMMRKEYEAQMKSSQYNEKNKAVLSNFLRLQNI</sequence>
<organism evidence="2">
    <name type="scientific">viral metagenome</name>
    <dbReference type="NCBI Taxonomy" id="1070528"/>
    <lineage>
        <taxon>unclassified sequences</taxon>
        <taxon>metagenomes</taxon>
        <taxon>organismal metagenomes</taxon>
    </lineage>
</organism>
<feature type="compositionally biased region" description="Polar residues" evidence="1">
    <location>
        <begin position="87"/>
        <end position="98"/>
    </location>
</feature>
<dbReference type="EMBL" id="MN739768">
    <property type="protein sequence ID" value="QHT25488.1"/>
    <property type="molecule type" value="Genomic_DNA"/>
</dbReference>
<name>A0A6C0E9I9_9ZZZZ</name>
<dbReference type="AlphaFoldDB" id="A0A6C0E9I9"/>
<evidence type="ECO:0000313" key="2">
    <source>
        <dbReference type="EMBL" id="QHT25488.1"/>
    </source>
</evidence>